<feature type="domain" description="ABC transmembrane type-1" evidence="11">
    <location>
        <begin position="18"/>
        <end position="300"/>
    </location>
</feature>
<dbReference type="Gene3D" id="3.40.50.300">
    <property type="entry name" value="P-loop containing nucleotide triphosphate hydrolases"/>
    <property type="match status" value="1"/>
</dbReference>
<dbReference type="Gene3D" id="1.20.1560.10">
    <property type="entry name" value="ABC transporter type 1, transmembrane domain"/>
    <property type="match status" value="1"/>
</dbReference>
<keyword evidence="3" id="KW-1003">Cell membrane</keyword>
<dbReference type="GO" id="GO:0005524">
    <property type="term" value="F:ATP binding"/>
    <property type="evidence" value="ECO:0007669"/>
    <property type="project" value="UniProtKB-KW"/>
</dbReference>
<dbReference type="CDD" id="cd18548">
    <property type="entry name" value="ABC_6TM_Tm287_like"/>
    <property type="match status" value="1"/>
</dbReference>
<accession>A0A1L7RMF2</accession>
<evidence type="ECO:0000256" key="8">
    <source>
        <dbReference type="ARBA" id="ARBA00023136"/>
    </source>
</evidence>
<feature type="domain" description="ABC transporter" evidence="10">
    <location>
        <begin position="341"/>
        <end position="576"/>
    </location>
</feature>
<dbReference type="Pfam" id="PF00005">
    <property type="entry name" value="ABC_tran"/>
    <property type="match status" value="1"/>
</dbReference>
<evidence type="ECO:0000256" key="1">
    <source>
        <dbReference type="ARBA" id="ARBA00004651"/>
    </source>
</evidence>
<keyword evidence="6 12" id="KW-0067">ATP-binding</keyword>
<dbReference type="PANTHER" id="PTHR43394:SF1">
    <property type="entry name" value="ATP-BINDING CASSETTE SUB-FAMILY B MEMBER 10, MITOCHONDRIAL"/>
    <property type="match status" value="1"/>
</dbReference>
<dbReference type="InterPro" id="IPR011527">
    <property type="entry name" value="ABC1_TM_dom"/>
</dbReference>
<dbReference type="PANTHER" id="PTHR43394">
    <property type="entry name" value="ATP-DEPENDENT PERMEASE MDL1, MITOCHONDRIAL"/>
    <property type="match status" value="1"/>
</dbReference>
<feature type="transmembrane region" description="Helical" evidence="9">
    <location>
        <begin position="280"/>
        <end position="298"/>
    </location>
</feature>
<keyword evidence="5" id="KW-0547">Nucleotide-binding</keyword>
<dbReference type="InterPro" id="IPR017871">
    <property type="entry name" value="ABC_transporter-like_CS"/>
</dbReference>
<evidence type="ECO:0000259" key="11">
    <source>
        <dbReference type="PROSITE" id="PS50929"/>
    </source>
</evidence>
<feature type="transmembrane region" description="Helical" evidence="9">
    <location>
        <begin position="157"/>
        <end position="180"/>
    </location>
</feature>
<dbReference type="FunFam" id="1.20.1560.10:FF:000040">
    <property type="entry name" value="Multidrug ABC transporter ATP-binding protein"/>
    <property type="match status" value="1"/>
</dbReference>
<evidence type="ECO:0000256" key="9">
    <source>
        <dbReference type="SAM" id="Phobius"/>
    </source>
</evidence>
<dbReference type="SMART" id="SM00382">
    <property type="entry name" value="AAA"/>
    <property type="match status" value="1"/>
</dbReference>
<evidence type="ECO:0000256" key="2">
    <source>
        <dbReference type="ARBA" id="ARBA00022448"/>
    </source>
</evidence>
<evidence type="ECO:0000256" key="7">
    <source>
        <dbReference type="ARBA" id="ARBA00022989"/>
    </source>
</evidence>
<gene>
    <name evidence="12" type="ORF">AAM4_0816</name>
</gene>
<dbReference type="InterPro" id="IPR003593">
    <property type="entry name" value="AAA+_ATPase"/>
</dbReference>
<evidence type="ECO:0000256" key="5">
    <source>
        <dbReference type="ARBA" id="ARBA00022741"/>
    </source>
</evidence>
<dbReference type="InterPro" id="IPR027417">
    <property type="entry name" value="P-loop_NTPase"/>
</dbReference>
<feature type="transmembrane region" description="Helical" evidence="9">
    <location>
        <begin position="54"/>
        <end position="78"/>
    </location>
</feature>
<dbReference type="SUPFAM" id="SSF90123">
    <property type="entry name" value="ABC transporter transmembrane region"/>
    <property type="match status" value="1"/>
</dbReference>
<dbReference type="SUPFAM" id="SSF52540">
    <property type="entry name" value="P-loop containing nucleoside triphosphate hydrolases"/>
    <property type="match status" value="1"/>
</dbReference>
<keyword evidence="2" id="KW-0813">Transport</keyword>
<dbReference type="FunFam" id="3.40.50.300:FF:000854">
    <property type="entry name" value="Multidrug ABC transporter ATP-binding protein"/>
    <property type="match status" value="1"/>
</dbReference>
<comment type="subcellular location">
    <subcellularLocation>
        <location evidence="1">Cell membrane</location>
        <topology evidence="1">Multi-pass membrane protein</topology>
    </subcellularLocation>
</comment>
<dbReference type="Pfam" id="PF00664">
    <property type="entry name" value="ABC_membrane"/>
    <property type="match status" value="1"/>
</dbReference>
<keyword evidence="8 9" id="KW-0472">Membrane</keyword>
<evidence type="ECO:0000259" key="10">
    <source>
        <dbReference type="PROSITE" id="PS50893"/>
    </source>
</evidence>
<dbReference type="EMBL" id="LK995481">
    <property type="protein sequence ID" value="CED90648.1"/>
    <property type="molecule type" value="Genomic_DNA"/>
</dbReference>
<evidence type="ECO:0000313" key="12">
    <source>
        <dbReference type="EMBL" id="CED90648.1"/>
    </source>
</evidence>
<evidence type="ECO:0000256" key="3">
    <source>
        <dbReference type="ARBA" id="ARBA00022475"/>
    </source>
</evidence>
<feature type="transmembrane region" description="Helical" evidence="9">
    <location>
        <begin position="237"/>
        <end position="260"/>
    </location>
</feature>
<evidence type="ECO:0000256" key="4">
    <source>
        <dbReference type="ARBA" id="ARBA00022692"/>
    </source>
</evidence>
<dbReference type="InterPro" id="IPR003439">
    <property type="entry name" value="ABC_transporter-like_ATP-bd"/>
</dbReference>
<dbReference type="PROSITE" id="PS50893">
    <property type="entry name" value="ABC_TRANSPORTER_2"/>
    <property type="match status" value="1"/>
</dbReference>
<proteinExistence type="predicted"/>
<dbReference type="PROSITE" id="PS00211">
    <property type="entry name" value="ABC_TRANSPORTER_1"/>
    <property type="match status" value="1"/>
</dbReference>
<dbReference type="InterPro" id="IPR036640">
    <property type="entry name" value="ABC1_TM_sf"/>
</dbReference>
<dbReference type="GO" id="GO:0016887">
    <property type="term" value="F:ATP hydrolysis activity"/>
    <property type="evidence" value="ECO:0007669"/>
    <property type="project" value="InterPro"/>
</dbReference>
<name>A0A1L7RMF2_9ACTO</name>
<keyword evidence="7 9" id="KW-1133">Transmembrane helix</keyword>
<keyword evidence="4 9" id="KW-0812">Transmembrane</keyword>
<dbReference type="AlphaFoldDB" id="A0A1L7RMF2"/>
<sequence>MLLKTLRHYLKPYAGSLAIVFLLKIIETIAVLSLPTLNADIINDGVVTGDTDKIWSLGGQMLAITVVQGVVAVIGTYLSSRAAMGLGRAMRKDIFNHVQRFNLEEVSRFGAPSLITRSTNDIQQVQMVVFMASTMMLMAPIMLVGGTVMALRVDVPLSALLLVLIPLLLVVVGVLMSRLLPHFQVMQSRIDRVNLVMREQIQGVRVIRAFVRQKERGQVFTEANDSLTRTSMSIGRLFAILMPSVTVIMNLASIGVMWFGGLRINDGQMEVGDLTAFLNYIMQILFSVMIAVMLVTILPRAQVAAGRFQEVMAVDPAIKAPAEPTHLPAPGGAAGTRGRRVKLDNVTFRYPGADSRVLADINIDMAPGTTTAFIGSTGSGKTTLANLLPRLLDVTEGSVSVDGVDVRDLDPHELRENVATVPQKAYLFSGTIRSTLQHGRQDATDAELWQALEAAQAAGFVQALDDGLDHEVDQGGVNFSGGQRQRLAIARALVRRAGVYVFDDSFSALDYATDARLRAGLPQATGGATIVVVAQRVASVRNADQIVVLDEGHVVGVGTHNELMETCPTYAEIVLSQISAEEAA</sequence>
<feature type="transmembrane region" description="Helical" evidence="9">
    <location>
        <begin position="12"/>
        <end position="34"/>
    </location>
</feature>
<evidence type="ECO:0000256" key="6">
    <source>
        <dbReference type="ARBA" id="ARBA00022840"/>
    </source>
</evidence>
<dbReference type="GO" id="GO:0005886">
    <property type="term" value="C:plasma membrane"/>
    <property type="evidence" value="ECO:0007669"/>
    <property type="project" value="UniProtKB-SubCell"/>
</dbReference>
<reference evidence="12" key="1">
    <citation type="submission" date="2014-07" db="EMBL/GenBank/DDBJ databases">
        <authorList>
            <person name="Zhang J.E."/>
            <person name="Yang H."/>
            <person name="Guo J."/>
            <person name="Deng Z."/>
            <person name="Luo H."/>
            <person name="Luo M."/>
            <person name="Zhao B."/>
        </authorList>
    </citation>
    <scope>NUCLEOTIDE SEQUENCE</scope>
    <source>
        <strain evidence="12">AM4</strain>
    </source>
</reference>
<dbReference type="PROSITE" id="PS50929">
    <property type="entry name" value="ABC_TM1F"/>
    <property type="match status" value="1"/>
</dbReference>
<dbReference type="InterPro" id="IPR039421">
    <property type="entry name" value="Type_1_exporter"/>
</dbReference>
<feature type="transmembrane region" description="Helical" evidence="9">
    <location>
        <begin position="127"/>
        <end position="151"/>
    </location>
</feature>
<protein>
    <submittedName>
        <fullName evidence="12">Lipid A export ATP-binding/permease protein MsbA</fullName>
    </submittedName>
</protein>
<dbReference type="RefSeq" id="WP_210579306.1">
    <property type="nucleotide sequence ID" value="NZ_LK995481.1"/>
</dbReference>
<dbReference type="GO" id="GO:0015421">
    <property type="term" value="F:ABC-type oligopeptide transporter activity"/>
    <property type="evidence" value="ECO:0007669"/>
    <property type="project" value="TreeGrafter"/>
</dbReference>
<organism evidence="12">
    <name type="scientific">Actinomyces succiniciruminis</name>
    <dbReference type="NCBI Taxonomy" id="1522002"/>
    <lineage>
        <taxon>Bacteria</taxon>
        <taxon>Bacillati</taxon>
        <taxon>Actinomycetota</taxon>
        <taxon>Actinomycetes</taxon>
        <taxon>Actinomycetales</taxon>
        <taxon>Actinomycetaceae</taxon>
        <taxon>Actinomyces</taxon>
    </lineage>
</organism>